<sequence>MYLKSMLVLFAPLLLPPGTIGKPVNGTRPTILSQREDEYDIQDVVVGCNEDKCPIKTVGVDANAAKYSQTCPRRALAAYANYLEFCEEKRDGMCLTSINTPKWPSIADCCGDWVPVDDPYYQDYPTMRDLATLREVPLQTGMELYEWPAPEDYVKSDQVFEDHPDWVFRKVIKPNAWEYKTELDVCGLWVPWTEPQFQYYMQNLLSTYHIDEVKWTQDSNMEGMGPPDDP</sequence>
<dbReference type="EMBL" id="KN846956">
    <property type="protein sequence ID" value="KIW72072.1"/>
    <property type="molecule type" value="Genomic_DNA"/>
</dbReference>
<keyword evidence="1" id="KW-0732">Signal</keyword>
<name>A0A0D2ECU2_9EURO</name>
<evidence type="ECO:0000313" key="2">
    <source>
        <dbReference type="EMBL" id="KIW72072.1"/>
    </source>
</evidence>
<organism evidence="2 3">
    <name type="scientific">Phialophora macrospora</name>
    <dbReference type="NCBI Taxonomy" id="1851006"/>
    <lineage>
        <taxon>Eukaryota</taxon>
        <taxon>Fungi</taxon>
        <taxon>Dikarya</taxon>
        <taxon>Ascomycota</taxon>
        <taxon>Pezizomycotina</taxon>
        <taxon>Eurotiomycetes</taxon>
        <taxon>Chaetothyriomycetidae</taxon>
        <taxon>Chaetothyriales</taxon>
        <taxon>Herpotrichiellaceae</taxon>
        <taxon>Phialophora</taxon>
    </lineage>
</organism>
<feature type="signal peptide" evidence="1">
    <location>
        <begin position="1"/>
        <end position="21"/>
    </location>
</feature>
<dbReference type="Proteomes" id="UP000054266">
    <property type="component" value="Unassembled WGS sequence"/>
</dbReference>
<evidence type="ECO:0000256" key="1">
    <source>
        <dbReference type="SAM" id="SignalP"/>
    </source>
</evidence>
<reference evidence="2 3" key="1">
    <citation type="submission" date="2015-01" db="EMBL/GenBank/DDBJ databases">
        <title>The Genome Sequence of Capronia semiimmersa CBS27337.</title>
        <authorList>
            <consortium name="The Broad Institute Genomics Platform"/>
            <person name="Cuomo C."/>
            <person name="de Hoog S."/>
            <person name="Gorbushina A."/>
            <person name="Stielow B."/>
            <person name="Teixiera M."/>
            <person name="Abouelleil A."/>
            <person name="Chapman S.B."/>
            <person name="Priest M."/>
            <person name="Young S.K."/>
            <person name="Wortman J."/>
            <person name="Nusbaum C."/>
            <person name="Birren B."/>
        </authorList>
    </citation>
    <scope>NUCLEOTIDE SEQUENCE [LARGE SCALE GENOMIC DNA]</scope>
    <source>
        <strain evidence="2 3">CBS 27337</strain>
    </source>
</reference>
<accession>A0A0D2ECU2</accession>
<keyword evidence="3" id="KW-1185">Reference proteome</keyword>
<protein>
    <submittedName>
        <fullName evidence="2">Uncharacterized protein</fullName>
    </submittedName>
</protein>
<dbReference type="AlphaFoldDB" id="A0A0D2ECU2"/>
<evidence type="ECO:0000313" key="3">
    <source>
        <dbReference type="Proteomes" id="UP000054266"/>
    </source>
</evidence>
<feature type="chain" id="PRO_5002241104" evidence="1">
    <location>
        <begin position="22"/>
        <end position="230"/>
    </location>
</feature>
<gene>
    <name evidence="2" type="ORF">PV04_00293</name>
</gene>
<proteinExistence type="predicted"/>
<dbReference type="HOGENOM" id="CLU_1204637_0_0_1"/>